<comment type="subcellular location">
    <subcellularLocation>
        <location evidence="5">Cytoplasm</location>
    </subcellularLocation>
</comment>
<dbReference type="PANTHER" id="PTHR46972:SF1">
    <property type="entry name" value="FAD DEPENDENT OXIDOREDUCTASE DOMAIN-CONTAINING PROTEIN"/>
    <property type="match status" value="1"/>
</dbReference>
<gene>
    <name evidence="8" type="ORF">SANT12839_040470</name>
</gene>
<comment type="similarity">
    <text evidence="5">Belongs to the aromatic-ring hydroxylase family. TetX subfamily.</text>
</comment>
<feature type="region of interest" description="Disordered" evidence="6">
    <location>
        <begin position="340"/>
        <end position="413"/>
    </location>
</feature>
<dbReference type="GO" id="GO:0046677">
    <property type="term" value="P:response to antibiotic"/>
    <property type="evidence" value="ECO:0007669"/>
    <property type="project" value="InterPro"/>
</dbReference>
<dbReference type="InterPro" id="IPR002938">
    <property type="entry name" value="FAD-bd"/>
</dbReference>
<name>A0A4D4K2H8_9ACTN</name>
<feature type="compositionally biased region" description="Basic and acidic residues" evidence="6">
    <location>
        <begin position="372"/>
        <end position="387"/>
    </location>
</feature>
<keyword evidence="3 5" id="KW-0560">Oxidoreductase</keyword>
<keyword evidence="5" id="KW-0547">Nucleotide-binding</keyword>
<keyword evidence="2 5" id="KW-0274">FAD</keyword>
<feature type="domain" description="FAD-binding" evidence="7">
    <location>
        <begin position="3"/>
        <end position="326"/>
    </location>
</feature>
<keyword evidence="4 5" id="KW-0503">Monooxygenase</keyword>
<organism evidence="8 9">
    <name type="scientific">Streptomyces antimycoticus</name>
    <dbReference type="NCBI Taxonomy" id="68175"/>
    <lineage>
        <taxon>Bacteria</taxon>
        <taxon>Bacillati</taxon>
        <taxon>Actinomycetota</taxon>
        <taxon>Actinomycetes</taxon>
        <taxon>Kitasatosporales</taxon>
        <taxon>Streptomycetaceae</taxon>
        <taxon>Streptomyces</taxon>
        <taxon>Streptomyces violaceusniger group</taxon>
    </lineage>
</organism>
<keyword evidence="9" id="KW-1185">Reference proteome</keyword>
<evidence type="ECO:0000256" key="5">
    <source>
        <dbReference type="HAMAP-Rule" id="MF_00845"/>
    </source>
</evidence>
<comment type="domain">
    <text evidence="5">Consists of an N-terminal FAD-binding domain with a Rossman fold and a C-terminal substrate-binding domain.</text>
</comment>
<feature type="binding site" evidence="5">
    <location>
        <position position="295"/>
    </location>
    <ligand>
        <name>FAD</name>
        <dbReference type="ChEBI" id="CHEBI:57692"/>
    </ligand>
</feature>
<comment type="cofactor">
    <cofactor evidence="5">
        <name>FAD</name>
        <dbReference type="ChEBI" id="CHEBI:57692"/>
    </cofactor>
</comment>
<keyword evidence="5" id="KW-0963">Cytoplasm</keyword>
<dbReference type="EMBL" id="BJHV01000001">
    <property type="protein sequence ID" value="GDY43165.1"/>
    <property type="molecule type" value="Genomic_DNA"/>
</dbReference>
<evidence type="ECO:0000256" key="2">
    <source>
        <dbReference type="ARBA" id="ARBA00022827"/>
    </source>
</evidence>
<feature type="binding site" evidence="5">
    <location>
        <position position="47"/>
    </location>
    <ligand>
        <name>FAD</name>
        <dbReference type="ChEBI" id="CHEBI:57692"/>
    </ligand>
</feature>
<keyword evidence="5" id="KW-0521">NADP</keyword>
<proteinExistence type="inferred from homology"/>
<feature type="binding site" evidence="5">
    <location>
        <position position="103"/>
    </location>
    <ligand>
        <name>FAD</name>
        <dbReference type="ChEBI" id="CHEBI:57692"/>
    </ligand>
</feature>
<comment type="subunit">
    <text evidence="5">Monomer.</text>
</comment>
<evidence type="ECO:0000256" key="6">
    <source>
        <dbReference type="SAM" id="MobiDB-lite"/>
    </source>
</evidence>
<evidence type="ECO:0000313" key="9">
    <source>
        <dbReference type="Proteomes" id="UP000299290"/>
    </source>
</evidence>
<dbReference type="PRINTS" id="PR00420">
    <property type="entry name" value="RNGMNOXGNASE"/>
</dbReference>
<evidence type="ECO:0000259" key="7">
    <source>
        <dbReference type="Pfam" id="PF01494"/>
    </source>
</evidence>
<dbReference type="PANTHER" id="PTHR46972">
    <property type="entry name" value="MONOOXYGENASE ASQM-RELATED"/>
    <property type="match status" value="1"/>
</dbReference>
<evidence type="ECO:0000256" key="4">
    <source>
        <dbReference type="ARBA" id="ARBA00023033"/>
    </source>
</evidence>
<comment type="function">
    <text evidence="5">An FAD-requiring monooxygenase active on some tetracycline antibiotic derivatives, which leads to their inactivation. Hydroxylates carbon 11a of tetracycline and some analogs.</text>
</comment>
<dbReference type="Proteomes" id="UP000299290">
    <property type="component" value="Unassembled WGS sequence"/>
</dbReference>
<reference evidence="8 9" key="1">
    <citation type="journal article" date="2020" name="Int. J. Syst. Evol. Microbiol.">
        <title>Reclassification of Streptomyces castelarensis and Streptomyces sporoclivatus as later heterotypic synonyms of Streptomyces antimycoticus.</title>
        <authorList>
            <person name="Komaki H."/>
            <person name="Tamura T."/>
        </authorList>
    </citation>
    <scope>NUCLEOTIDE SEQUENCE [LARGE SCALE GENOMIC DNA]</scope>
    <source>
        <strain evidence="8 9">NBRC 12839</strain>
    </source>
</reference>
<dbReference type="InterPro" id="IPR036188">
    <property type="entry name" value="FAD/NAD-bd_sf"/>
</dbReference>
<dbReference type="SUPFAM" id="SSF51905">
    <property type="entry name" value="FAD/NAD(P)-binding domain"/>
    <property type="match status" value="1"/>
</dbReference>
<comment type="catalytic activity">
    <reaction evidence="5">
        <text>a tetracycline + NADPH + O2 + H(+) = an 11a-hydroxytetracycline + NADP(+) + H2O</text>
        <dbReference type="Rhea" id="RHEA:61444"/>
        <dbReference type="ChEBI" id="CHEBI:15377"/>
        <dbReference type="ChEBI" id="CHEBI:15378"/>
        <dbReference type="ChEBI" id="CHEBI:15379"/>
        <dbReference type="ChEBI" id="CHEBI:57783"/>
        <dbReference type="ChEBI" id="CHEBI:58349"/>
        <dbReference type="ChEBI" id="CHEBI:144644"/>
        <dbReference type="ChEBI" id="CHEBI:144645"/>
    </reaction>
</comment>
<dbReference type="GO" id="GO:0071949">
    <property type="term" value="F:FAD binding"/>
    <property type="evidence" value="ECO:0007669"/>
    <property type="project" value="InterPro"/>
</dbReference>
<dbReference type="Gene3D" id="3.50.50.60">
    <property type="entry name" value="FAD/NAD(P)-binding domain"/>
    <property type="match status" value="1"/>
</dbReference>
<evidence type="ECO:0000313" key="8">
    <source>
        <dbReference type="EMBL" id="GDY43165.1"/>
    </source>
</evidence>
<dbReference type="HAMAP" id="MF_00845">
    <property type="entry name" value="TetX_monooxygenase"/>
    <property type="match status" value="1"/>
</dbReference>
<dbReference type="Pfam" id="PF01494">
    <property type="entry name" value="FAD_binding_3"/>
    <property type="match status" value="1"/>
</dbReference>
<evidence type="ECO:0000256" key="3">
    <source>
        <dbReference type="ARBA" id="ARBA00023002"/>
    </source>
</evidence>
<keyword evidence="1 5" id="KW-0285">Flavoprotein</keyword>
<dbReference type="InterPro" id="IPR043683">
    <property type="entry name" value="TetX_monooxygenase"/>
</dbReference>
<dbReference type="GO" id="GO:0004497">
    <property type="term" value="F:monooxygenase activity"/>
    <property type="evidence" value="ECO:0007669"/>
    <property type="project" value="UniProtKB-UniRule"/>
</dbReference>
<evidence type="ECO:0000256" key="1">
    <source>
        <dbReference type="ARBA" id="ARBA00022630"/>
    </source>
</evidence>
<dbReference type="EC" id="1.14.13.-" evidence="5"/>
<protein>
    <recommendedName>
        <fullName evidence="5">Flavin-dependent monooxygenase</fullName>
    </recommendedName>
    <alternativeName>
        <fullName evidence="5">TetX monooxygenase</fullName>
        <shortName evidence="5">TetX</shortName>
        <ecNumber evidence="5">1.14.13.-</ecNumber>
    </alternativeName>
</protein>
<feature type="binding site" evidence="5">
    <location>
        <position position="40"/>
    </location>
    <ligand>
        <name>NADPH</name>
        <dbReference type="ChEBI" id="CHEBI:57783"/>
    </ligand>
</feature>
<sequence>MTTSVSIIGAGLGGLTLARILHLHNIPATVYEAEKSAGVRTQGGQLDLHEEDGQLALEMAGLTEEYRSIIHRGGGARRVVNKQGRVVVDRPDDGSLARPETLRGDIRRILLTSLPPGTVRWDKKLVSATPIGDGRHQVSFMDGSSAVSDVLVGADGVWSRVRPLLSDARPVYSGMSYVDTSLHDVDTAHPRVAGLVGNGALYALVPGKGFLAHREAGDVVHTYVVLHRPVEWFDAIDFTDAPTAKARVAAEFDGWAPELLALITDGESAPVLRSIYELPDDHRWDRVPGVTLLGDAAHATVPGGDGANLAMLDGAELGTAIAAHPDNIEQALADYESRMFPGAGRRLPPPTAPSTSSSAPTPPPGSSACSRKPLDPRARPSTDEHRNTTRAPPDGGALVVHGMSGDGGNRTRVHRCGIRTSPSAVRCDFLGPGDHADKSPTGSVTV</sequence>
<dbReference type="GO" id="GO:0005737">
    <property type="term" value="C:cytoplasm"/>
    <property type="evidence" value="ECO:0007669"/>
    <property type="project" value="UniProtKB-SubCell"/>
</dbReference>
<comment type="caution">
    <text evidence="8">The sequence shown here is derived from an EMBL/GenBank/DDBJ whole genome shotgun (WGS) entry which is preliminary data.</text>
</comment>
<accession>A0A4D4K2H8</accession>
<dbReference type="AlphaFoldDB" id="A0A4D4K2H8"/>